<dbReference type="Proteomes" id="UP000813463">
    <property type="component" value="Chromosome 1"/>
</dbReference>
<dbReference type="OrthoDB" id="1858121at2759"/>
<dbReference type="GeneID" id="110784442"/>
<dbReference type="SMART" id="SM01037">
    <property type="entry name" value="Bet_v_1"/>
    <property type="match status" value="1"/>
</dbReference>
<organism evidence="2 3">
    <name type="scientific">Spinacia oleracea</name>
    <name type="common">Spinach</name>
    <dbReference type="NCBI Taxonomy" id="3562"/>
    <lineage>
        <taxon>Eukaryota</taxon>
        <taxon>Viridiplantae</taxon>
        <taxon>Streptophyta</taxon>
        <taxon>Embryophyta</taxon>
        <taxon>Tracheophyta</taxon>
        <taxon>Spermatophyta</taxon>
        <taxon>Magnoliopsida</taxon>
        <taxon>eudicotyledons</taxon>
        <taxon>Gunneridae</taxon>
        <taxon>Pentapetalae</taxon>
        <taxon>Caryophyllales</taxon>
        <taxon>Chenopodiaceae</taxon>
        <taxon>Chenopodioideae</taxon>
        <taxon>Anserineae</taxon>
        <taxon>Spinacia</taxon>
    </lineage>
</organism>
<evidence type="ECO:0000313" key="2">
    <source>
        <dbReference type="Proteomes" id="UP000813463"/>
    </source>
</evidence>
<keyword evidence="2" id="KW-1185">Reference proteome</keyword>
<dbReference type="InterPro" id="IPR023393">
    <property type="entry name" value="START-like_dom_sf"/>
</dbReference>
<dbReference type="AlphaFoldDB" id="A0A9R0I8F8"/>
<gene>
    <name evidence="3" type="primary">LOC110784442</name>
</gene>
<proteinExistence type="predicted"/>
<dbReference type="Gene3D" id="3.30.530.20">
    <property type="match status" value="1"/>
</dbReference>
<evidence type="ECO:0000313" key="3">
    <source>
        <dbReference type="RefSeq" id="XP_021844589.1"/>
    </source>
</evidence>
<reference evidence="2" key="1">
    <citation type="journal article" date="2021" name="Nat. Commun.">
        <title>Genomic analyses provide insights into spinach domestication and the genetic basis of agronomic traits.</title>
        <authorList>
            <person name="Cai X."/>
            <person name="Sun X."/>
            <person name="Xu C."/>
            <person name="Sun H."/>
            <person name="Wang X."/>
            <person name="Ge C."/>
            <person name="Zhang Z."/>
            <person name="Wang Q."/>
            <person name="Fei Z."/>
            <person name="Jiao C."/>
            <person name="Wang Q."/>
        </authorList>
    </citation>
    <scope>NUCLEOTIDE SEQUENCE [LARGE SCALE GENOMIC DNA]</scope>
    <source>
        <strain evidence="2">cv. Varoflay</strain>
    </source>
</reference>
<accession>A0A9R0I8F8</accession>
<dbReference type="RefSeq" id="XP_021844589.1">
    <property type="nucleotide sequence ID" value="XM_021988897.2"/>
</dbReference>
<dbReference type="GO" id="GO:0006952">
    <property type="term" value="P:defense response"/>
    <property type="evidence" value="ECO:0007669"/>
    <property type="project" value="InterPro"/>
</dbReference>
<dbReference type="PANTHER" id="PTHR31907">
    <property type="entry name" value="MLP-LIKE PROTEIN 423"/>
    <property type="match status" value="1"/>
</dbReference>
<feature type="domain" description="Bet v I/Major latex protein" evidence="1">
    <location>
        <begin position="2"/>
        <end position="150"/>
    </location>
</feature>
<dbReference type="SUPFAM" id="SSF55961">
    <property type="entry name" value="Bet v1-like"/>
    <property type="match status" value="1"/>
</dbReference>
<evidence type="ECO:0000259" key="1">
    <source>
        <dbReference type="SMART" id="SM01037"/>
    </source>
</evidence>
<name>A0A9R0I8F8_SPIOL</name>
<dbReference type="InterPro" id="IPR000916">
    <property type="entry name" value="Bet_v_I/MLP"/>
</dbReference>
<dbReference type="InterPro" id="IPR051761">
    <property type="entry name" value="MLP-like_ligand-binding"/>
</dbReference>
<dbReference type="CDD" id="cd07816">
    <property type="entry name" value="Bet_v1-like"/>
    <property type="match status" value="1"/>
</dbReference>
<dbReference type="Pfam" id="PF00407">
    <property type="entry name" value="Bet_v_1"/>
    <property type="match status" value="1"/>
</dbReference>
<reference evidence="3" key="2">
    <citation type="submission" date="2025-08" db="UniProtKB">
        <authorList>
            <consortium name="RefSeq"/>
        </authorList>
    </citation>
    <scope>IDENTIFICATION</scope>
    <source>
        <tissue evidence="3">Leaf</tissue>
    </source>
</reference>
<protein>
    <submittedName>
        <fullName evidence="3">MLP-like protein 34</fullName>
    </submittedName>
</protein>
<sequence>MAQLQKLEVQVELNCCADKLFGMLMAKQPDIHNLSSQVHTCKVLQDNCITVGSSRKWDFVMDGKSQFLIERIEEIDEKNRKVNRKVIEGELMKHYKTLYNTIEIIETGDATCKVVFSLEYEKINEDAPEPHNVLQFSAGFFKEIACHFTN</sequence>
<dbReference type="KEGG" id="soe:110784442"/>